<dbReference type="PANTHER" id="PTHR46193">
    <property type="entry name" value="6-PHOSPHOGLUCONATE PHOSPHATASE"/>
    <property type="match status" value="1"/>
</dbReference>
<proteinExistence type="inferred from homology"/>
<comment type="similarity">
    <text evidence="2">Belongs to the HAD-like hydrolase superfamily. CbbY/CbbZ/Gph/YieH family.</text>
</comment>
<dbReference type="InterPro" id="IPR023198">
    <property type="entry name" value="PGP-like_dom2"/>
</dbReference>
<evidence type="ECO:0000256" key="3">
    <source>
        <dbReference type="ARBA" id="ARBA00022723"/>
    </source>
</evidence>
<dbReference type="PANTHER" id="PTHR46193:SF10">
    <property type="entry name" value="6-PHOSPHOGLUCONATE PHOSPHATASE"/>
    <property type="match status" value="1"/>
</dbReference>
<dbReference type="InterPro" id="IPR051600">
    <property type="entry name" value="Beta-PGM-like"/>
</dbReference>
<evidence type="ECO:0000313" key="5">
    <source>
        <dbReference type="EMBL" id="TXC63267.1"/>
    </source>
</evidence>
<dbReference type="NCBIfam" id="TIGR01509">
    <property type="entry name" value="HAD-SF-IA-v3"/>
    <property type="match status" value="1"/>
</dbReference>
<dbReference type="AlphaFoldDB" id="A0A5C6TSE4"/>
<dbReference type="InterPro" id="IPR006439">
    <property type="entry name" value="HAD-SF_hydro_IA"/>
</dbReference>
<dbReference type="SFLD" id="SFLDS00003">
    <property type="entry name" value="Haloacid_Dehalogenase"/>
    <property type="match status" value="1"/>
</dbReference>
<reference evidence="5 6" key="1">
    <citation type="journal article" date="2015" name="J. Microbiol.">
        <title>Sphingosinicella ginsenosidimutans sp. nov., with ginsenoside converting activity.</title>
        <authorList>
            <person name="Kim J.K."/>
            <person name="Kang M.S."/>
            <person name="Park S.C."/>
            <person name="Kim K.M."/>
            <person name="Choi K."/>
            <person name="Yoon M.H."/>
            <person name="Im W.T."/>
        </authorList>
    </citation>
    <scope>NUCLEOTIDE SEQUENCE [LARGE SCALE GENOMIC DNA]</scope>
    <source>
        <strain evidence="5 6">BS-11</strain>
    </source>
</reference>
<evidence type="ECO:0000256" key="4">
    <source>
        <dbReference type="ARBA" id="ARBA00022842"/>
    </source>
</evidence>
<dbReference type="GO" id="GO:0003824">
    <property type="term" value="F:catalytic activity"/>
    <property type="evidence" value="ECO:0007669"/>
    <property type="project" value="UniProtKB-ARBA"/>
</dbReference>
<name>A0A5C6TSE4_9SPHN</name>
<dbReference type="OrthoDB" id="9797743at2"/>
<evidence type="ECO:0000313" key="6">
    <source>
        <dbReference type="Proteomes" id="UP000321249"/>
    </source>
</evidence>
<dbReference type="Gene3D" id="3.40.50.1000">
    <property type="entry name" value="HAD superfamily/HAD-like"/>
    <property type="match status" value="1"/>
</dbReference>
<comment type="caution">
    <text evidence="5">The sequence shown here is derived from an EMBL/GenBank/DDBJ whole genome shotgun (WGS) entry which is preliminary data.</text>
</comment>
<evidence type="ECO:0000256" key="2">
    <source>
        <dbReference type="ARBA" id="ARBA00006171"/>
    </source>
</evidence>
<dbReference type="InterPro" id="IPR023214">
    <property type="entry name" value="HAD_sf"/>
</dbReference>
<keyword evidence="4" id="KW-0460">Magnesium</keyword>
<dbReference type="GO" id="GO:0046872">
    <property type="term" value="F:metal ion binding"/>
    <property type="evidence" value="ECO:0007669"/>
    <property type="project" value="UniProtKB-KW"/>
</dbReference>
<dbReference type="RefSeq" id="WP_147042678.1">
    <property type="nucleotide sequence ID" value="NZ_BAABIR010000006.1"/>
</dbReference>
<gene>
    <name evidence="5" type="ORF">FRZ32_06075</name>
</gene>
<keyword evidence="3" id="KW-0479">Metal-binding</keyword>
<dbReference type="SFLD" id="SFLDG01129">
    <property type="entry name" value="C1.5:_HAD__Beta-PGM__Phosphata"/>
    <property type="match status" value="1"/>
</dbReference>
<protein>
    <submittedName>
        <fullName evidence="5">HAD family phosphatase</fullName>
    </submittedName>
</protein>
<comment type="cofactor">
    <cofactor evidence="1">
        <name>Mg(2+)</name>
        <dbReference type="ChEBI" id="CHEBI:18420"/>
    </cofactor>
</comment>
<keyword evidence="6" id="KW-1185">Reference proteome</keyword>
<dbReference type="Proteomes" id="UP000321249">
    <property type="component" value="Unassembled WGS sequence"/>
</dbReference>
<dbReference type="Pfam" id="PF00702">
    <property type="entry name" value="Hydrolase"/>
    <property type="match status" value="1"/>
</dbReference>
<evidence type="ECO:0000256" key="1">
    <source>
        <dbReference type="ARBA" id="ARBA00001946"/>
    </source>
</evidence>
<dbReference type="InterPro" id="IPR036412">
    <property type="entry name" value="HAD-like_sf"/>
</dbReference>
<sequence>MRFDALIFDFDGVLIESEYAGNKQIADFLTAIGHPTTVAESMHNFMGLAGRDFHDAIARWIGGPIPESFHEARAREDARALAEGLEEVAGAIAFVRALPPTLPKAIASSSSVRWIATHLAHLGLDDAFGDMIFSGREHVANGKPAPDLYLHAAAALGVPIERCAIIEDSPVGVTGALASGATVIGLVAGRHCLDGHEDRLRALGVTQVAHDFDEVAALLA</sequence>
<organism evidence="5 6">
    <name type="scientific">Allosphingosinicella ginsenosidimutans</name>
    <dbReference type="NCBI Taxonomy" id="1176539"/>
    <lineage>
        <taxon>Bacteria</taxon>
        <taxon>Pseudomonadati</taxon>
        <taxon>Pseudomonadota</taxon>
        <taxon>Alphaproteobacteria</taxon>
        <taxon>Sphingomonadales</taxon>
        <taxon>Sphingomonadaceae</taxon>
        <taxon>Allosphingosinicella</taxon>
    </lineage>
</organism>
<accession>A0A5C6TSE4</accession>
<dbReference type="SUPFAM" id="SSF56784">
    <property type="entry name" value="HAD-like"/>
    <property type="match status" value="1"/>
</dbReference>
<dbReference type="EMBL" id="VOQQ01000001">
    <property type="protein sequence ID" value="TXC63267.1"/>
    <property type="molecule type" value="Genomic_DNA"/>
</dbReference>
<dbReference type="Gene3D" id="1.10.150.240">
    <property type="entry name" value="Putative phosphatase, domain 2"/>
    <property type="match status" value="1"/>
</dbReference>